<evidence type="ECO:0000256" key="2">
    <source>
        <dbReference type="ARBA" id="ARBA00006124"/>
    </source>
</evidence>
<keyword evidence="5" id="KW-0597">Phosphoprotein</keyword>
<dbReference type="Gene3D" id="3.40.50.1000">
    <property type="entry name" value="HAD superfamily/HAD-like"/>
    <property type="match status" value="1"/>
</dbReference>
<dbReference type="Proteomes" id="UP001174909">
    <property type="component" value="Unassembled WGS sequence"/>
</dbReference>
<evidence type="ECO:0000256" key="1">
    <source>
        <dbReference type="ARBA" id="ARBA00004651"/>
    </source>
</evidence>
<feature type="transmembrane region" description="Helical" evidence="18">
    <location>
        <begin position="390"/>
        <end position="411"/>
    </location>
</feature>
<feature type="transmembrane region" description="Helical" evidence="18">
    <location>
        <begin position="1025"/>
        <end position="1042"/>
    </location>
</feature>
<evidence type="ECO:0000256" key="9">
    <source>
        <dbReference type="ARBA" id="ARBA00022741"/>
    </source>
</evidence>
<feature type="transmembrane region" description="Helical" evidence="18">
    <location>
        <begin position="111"/>
        <end position="128"/>
    </location>
</feature>
<dbReference type="InterPro" id="IPR006068">
    <property type="entry name" value="ATPase_P-typ_cation-transptr_C"/>
</dbReference>
<dbReference type="InterPro" id="IPR036412">
    <property type="entry name" value="HAD-like_sf"/>
</dbReference>
<dbReference type="Gene3D" id="2.70.150.10">
    <property type="entry name" value="Calcium-transporting ATPase, cytoplasmic transduction domain A"/>
    <property type="match status" value="1"/>
</dbReference>
<evidence type="ECO:0000313" key="24">
    <source>
        <dbReference type="EMBL" id="CAI8012052.1"/>
    </source>
</evidence>
<dbReference type="PANTHER" id="PTHR24093">
    <property type="entry name" value="CATION TRANSPORTING ATPASE"/>
    <property type="match status" value="1"/>
</dbReference>
<dbReference type="SFLD" id="SFLDS00003">
    <property type="entry name" value="Haloacid_Dehalogenase"/>
    <property type="match status" value="1"/>
</dbReference>
<feature type="domain" description="P-type ATPase A" evidence="20">
    <location>
        <begin position="176"/>
        <end position="274"/>
    </location>
</feature>
<dbReference type="InterPro" id="IPR008250">
    <property type="entry name" value="ATPase_P-typ_transduc_dom_A_sf"/>
</dbReference>
<dbReference type="Gene3D" id="3.40.1110.10">
    <property type="entry name" value="Calcium-transporting ATPase, cytoplasmic domain N"/>
    <property type="match status" value="1"/>
</dbReference>
<feature type="region of interest" description="Disordered" evidence="19">
    <location>
        <begin position="294"/>
        <end position="322"/>
    </location>
</feature>
<feature type="transmembrane region" description="Helical" evidence="18">
    <location>
        <begin position="431"/>
        <end position="459"/>
    </location>
</feature>
<evidence type="ECO:0000256" key="18">
    <source>
        <dbReference type="RuleBase" id="RU361146"/>
    </source>
</evidence>
<dbReference type="InterPro" id="IPR022141">
    <property type="entry name" value="ATP_Ca_trans_C"/>
</dbReference>
<dbReference type="FunFam" id="1.20.1110.10:FF:000033">
    <property type="entry name" value="Calcium-transporting ATPase"/>
    <property type="match status" value="1"/>
</dbReference>
<comment type="caution">
    <text evidence="24">The sequence shown here is derived from an EMBL/GenBank/DDBJ whole genome shotgun (WGS) entry which is preliminary data.</text>
</comment>
<dbReference type="Pfam" id="PF00690">
    <property type="entry name" value="Cation_ATPase_N"/>
    <property type="match status" value="1"/>
</dbReference>
<accession>A0AA35RJ79</accession>
<keyword evidence="10 18" id="KW-0106">Calcium</keyword>
<feature type="transmembrane region" description="Helical" evidence="18">
    <location>
        <begin position="1096"/>
        <end position="1119"/>
    </location>
</feature>
<dbReference type="PANTHER" id="PTHR24093:SF369">
    <property type="entry name" value="CALCIUM-TRANSPORTING ATPASE"/>
    <property type="match status" value="1"/>
</dbReference>
<dbReference type="InterPro" id="IPR059000">
    <property type="entry name" value="ATPase_P-type_domA"/>
</dbReference>
<evidence type="ECO:0000259" key="21">
    <source>
        <dbReference type="Pfam" id="PF00689"/>
    </source>
</evidence>
<keyword evidence="12" id="KW-0460">Magnesium</keyword>
<dbReference type="FunFam" id="1.20.1110.10:FF:000001">
    <property type="entry name" value="Calcium-transporting ATPase"/>
    <property type="match status" value="1"/>
</dbReference>
<evidence type="ECO:0000256" key="19">
    <source>
        <dbReference type="SAM" id="MobiDB-lite"/>
    </source>
</evidence>
<feature type="domain" description="Cation-transporting P-type ATPase C-terminal" evidence="21">
    <location>
        <begin position="936"/>
        <end position="1114"/>
    </location>
</feature>
<evidence type="ECO:0000256" key="14">
    <source>
        <dbReference type="ARBA" id="ARBA00022967"/>
    </source>
</evidence>
<evidence type="ECO:0000256" key="15">
    <source>
        <dbReference type="ARBA" id="ARBA00022989"/>
    </source>
</evidence>
<dbReference type="EC" id="7.2.2.10" evidence="18"/>
<dbReference type="Pfam" id="PF00689">
    <property type="entry name" value="Cation_ATPase_C"/>
    <property type="match status" value="1"/>
</dbReference>
<evidence type="ECO:0000256" key="5">
    <source>
        <dbReference type="ARBA" id="ARBA00022553"/>
    </source>
</evidence>
<keyword evidence="13" id="KW-0112">Calmodulin-binding</keyword>
<evidence type="ECO:0000256" key="11">
    <source>
        <dbReference type="ARBA" id="ARBA00022840"/>
    </source>
</evidence>
<dbReference type="FunFam" id="1.20.1110.10:FF:000036">
    <property type="entry name" value="Calcium-transporting ATPase"/>
    <property type="match status" value="1"/>
</dbReference>
<dbReference type="Pfam" id="PF12424">
    <property type="entry name" value="ATP_Ca_trans_C"/>
    <property type="match status" value="1"/>
</dbReference>
<dbReference type="NCBIfam" id="TIGR01494">
    <property type="entry name" value="ATPase_P-type"/>
    <property type="match status" value="2"/>
</dbReference>
<feature type="compositionally biased region" description="Low complexity" evidence="19">
    <location>
        <begin position="1"/>
        <end position="12"/>
    </location>
</feature>
<comment type="function">
    <text evidence="18">Catalyzes the hydrolysis of ATP coupled with the transport of calcium.</text>
</comment>
<dbReference type="SFLD" id="SFLDG00002">
    <property type="entry name" value="C1.7:_P-type_atpase_like"/>
    <property type="match status" value="1"/>
</dbReference>
<organism evidence="24 25">
    <name type="scientific">Geodia barretti</name>
    <name type="common">Barrett's horny sponge</name>
    <dbReference type="NCBI Taxonomy" id="519541"/>
    <lineage>
        <taxon>Eukaryota</taxon>
        <taxon>Metazoa</taxon>
        <taxon>Porifera</taxon>
        <taxon>Demospongiae</taxon>
        <taxon>Heteroscleromorpha</taxon>
        <taxon>Tetractinellida</taxon>
        <taxon>Astrophorina</taxon>
        <taxon>Geodiidae</taxon>
        <taxon>Geodia</taxon>
    </lineage>
</organism>
<evidence type="ECO:0000256" key="17">
    <source>
        <dbReference type="ARBA" id="ARBA00023136"/>
    </source>
</evidence>
<dbReference type="InterPro" id="IPR023298">
    <property type="entry name" value="ATPase_P-typ_TM_dom_sf"/>
</dbReference>
<dbReference type="SUPFAM" id="SSF81665">
    <property type="entry name" value="Calcium ATPase, transmembrane domain M"/>
    <property type="match status" value="1"/>
</dbReference>
<keyword evidence="6 18" id="KW-0109">Calcium transport</keyword>
<dbReference type="SUPFAM" id="SSF81660">
    <property type="entry name" value="Metal cation-transporting ATPase, ATP-binding domain N"/>
    <property type="match status" value="1"/>
</dbReference>
<dbReference type="InterPro" id="IPR044492">
    <property type="entry name" value="P_typ_ATPase_HD_dom"/>
</dbReference>
<dbReference type="GO" id="GO:0051480">
    <property type="term" value="P:regulation of cytosolic calcium ion concentration"/>
    <property type="evidence" value="ECO:0007669"/>
    <property type="project" value="TreeGrafter"/>
</dbReference>
<feature type="transmembrane region" description="Helical" evidence="18">
    <location>
        <begin position="980"/>
        <end position="1005"/>
    </location>
</feature>
<evidence type="ECO:0000256" key="7">
    <source>
        <dbReference type="ARBA" id="ARBA00022692"/>
    </source>
</evidence>
<evidence type="ECO:0000256" key="8">
    <source>
        <dbReference type="ARBA" id="ARBA00022723"/>
    </source>
</evidence>
<evidence type="ECO:0000256" key="10">
    <source>
        <dbReference type="ARBA" id="ARBA00022837"/>
    </source>
</evidence>
<dbReference type="InterPro" id="IPR001757">
    <property type="entry name" value="P_typ_ATPase"/>
</dbReference>
<proteinExistence type="inferred from homology"/>
<dbReference type="SFLD" id="SFLDF00027">
    <property type="entry name" value="p-type_atpase"/>
    <property type="match status" value="1"/>
</dbReference>
<keyword evidence="7 18" id="KW-0812">Transmembrane</keyword>
<comment type="similarity">
    <text evidence="2">Belongs to the cation transport ATPase (P-type) (TC 3.A.3) family. Type IIB subfamily.</text>
</comment>
<keyword evidence="14" id="KW-1278">Translocase</keyword>
<feature type="transmembrane region" description="Helical" evidence="18">
    <location>
        <begin position="916"/>
        <end position="934"/>
    </location>
</feature>
<comment type="subcellular location">
    <subcellularLocation>
        <location evidence="1">Cell membrane</location>
        <topology evidence="1">Multi-pass membrane protein</topology>
    </subcellularLocation>
    <subcellularLocation>
        <location evidence="18">Membrane</location>
        <topology evidence="18">Multi-pass membrane protein</topology>
    </subcellularLocation>
</comment>
<dbReference type="Gene3D" id="1.20.1110.10">
    <property type="entry name" value="Calcium-transporting ATPase, transmembrane domain"/>
    <property type="match status" value="2"/>
</dbReference>
<keyword evidence="11 18" id="KW-0067">ATP-binding</keyword>
<dbReference type="GO" id="GO:0046872">
    <property type="term" value="F:metal ion binding"/>
    <property type="evidence" value="ECO:0007669"/>
    <property type="project" value="UniProtKB-KW"/>
</dbReference>
<evidence type="ECO:0000259" key="23">
    <source>
        <dbReference type="Pfam" id="PF12424"/>
    </source>
</evidence>
<dbReference type="GO" id="GO:0005516">
    <property type="term" value="F:calmodulin binding"/>
    <property type="evidence" value="ECO:0007669"/>
    <property type="project" value="UniProtKB-KW"/>
</dbReference>
<evidence type="ECO:0000256" key="6">
    <source>
        <dbReference type="ARBA" id="ARBA00022568"/>
    </source>
</evidence>
<feature type="transmembrane region" description="Helical" evidence="18">
    <location>
        <begin position="1063"/>
        <end position="1090"/>
    </location>
</feature>
<dbReference type="NCBIfam" id="TIGR01517">
    <property type="entry name" value="ATPase-IIB_Ca"/>
    <property type="match status" value="1"/>
</dbReference>
<dbReference type="Pfam" id="PF13246">
    <property type="entry name" value="Cation_ATPase"/>
    <property type="match status" value="1"/>
</dbReference>
<dbReference type="InterPro" id="IPR006408">
    <property type="entry name" value="P-type_ATPase_IIB"/>
</dbReference>
<keyword evidence="17 18" id="KW-0472">Membrane</keyword>
<keyword evidence="15 18" id="KW-1133">Transmembrane helix</keyword>
<dbReference type="Pfam" id="PF08282">
    <property type="entry name" value="Hydrolase_3"/>
    <property type="match status" value="1"/>
</dbReference>
<dbReference type="GO" id="GO:0005388">
    <property type="term" value="F:P-type calcium transporter activity"/>
    <property type="evidence" value="ECO:0007669"/>
    <property type="project" value="UniProtKB-EC"/>
</dbReference>
<feature type="region of interest" description="Disordered" evidence="19">
    <location>
        <begin position="1"/>
        <end position="22"/>
    </location>
</feature>
<dbReference type="GO" id="GO:0005886">
    <property type="term" value="C:plasma membrane"/>
    <property type="evidence" value="ECO:0007669"/>
    <property type="project" value="UniProtKB-SubCell"/>
</dbReference>
<dbReference type="GO" id="GO:0016887">
    <property type="term" value="F:ATP hydrolysis activity"/>
    <property type="evidence" value="ECO:0007669"/>
    <property type="project" value="InterPro"/>
</dbReference>
<dbReference type="InterPro" id="IPR004014">
    <property type="entry name" value="ATPase_P-typ_cation-transptr_N"/>
</dbReference>
<dbReference type="AlphaFoldDB" id="A0AA35RJ79"/>
<dbReference type="CDD" id="cd02081">
    <property type="entry name" value="P-type_ATPase_Ca_PMCA-like"/>
    <property type="match status" value="1"/>
</dbReference>
<feature type="transmembrane region" description="Helical" evidence="18">
    <location>
        <begin position="940"/>
        <end position="959"/>
    </location>
</feature>
<feature type="domain" description="Cation-transporting P-type ATPase N-terminal" evidence="22">
    <location>
        <begin position="53"/>
        <end position="121"/>
    </location>
</feature>
<comment type="catalytic activity">
    <reaction evidence="18">
        <text>Ca(2+)(in) + ATP + H2O = Ca(2+)(out) + ADP + phosphate + H(+)</text>
        <dbReference type="Rhea" id="RHEA:18105"/>
        <dbReference type="ChEBI" id="CHEBI:15377"/>
        <dbReference type="ChEBI" id="CHEBI:15378"/>
        <dbReference type="ChEBI" id="CHEBI:29108"/>
        <dbReference type="ChEBI" id="CHEBI:30616"/>
        <dbReference type="ChEBI" id="CHEBI:43474"/>
        <dbReference type="ChEBI" id="CHEBI:456216"/>
        <dbReference type="EC" id="7.2.2.10"/>
    </reaction>
</comment>
<dbReference type="InterPro" id="IPR018303">
    <property type="entry name" value="ATPase_P-typ_P_site"/>
</dbReference>
<feature type="transmembrane region" description="Helical" evidence="18">
    <location>
        <begin position="134"/>
        <end position="155"/>
    </location>
</feature>
<keyword evidence="4" id="KW-1003">Cell membrane</keyword>
<dbReference type="InterPro" id="IPR023299">
    <property type="entry name" value="ATPase_P-typ_cyto_dom_N"/>
</dbReference>
<evidence type="ECO:0000256" key="16">
    <source>
        <dbReference type="ARBA" id="ARBA00023065"/>
    </source>
</evidence>
<dbReference type="InterPro" id="IPR023214">
    <property type="entry name" value="HAD_sf"/>
</dbReference>
<dbReference type="SUPFAM" id="SSF56784">
    <property type="entry name" value="HAD-like"/>
    <property type="match status" value="1"/>
</dbReference>
<evidence type="ECO:0000256" key="3">
    <source>
        <dbReference type="ARBA" id="ARBA00022448"/>
    </source>
</evidence>
<protein>
    <recommendedName>
        <fullName evidence="18">Calcium-transporting ATPase</fullName>
        <ecNumber evidence="18">7.2.2.10</ecNumber>
    </recommendedName>
</protein>
<dbReference type="Pfam" id="PF00122">
    <property type="entry name" value="E1-E2_ATPase"/>
    <property type="match status" value="1"/>
</dbReference>
<evidence type="ECO:0000259" key="22">
    <source>
        <dbReference type="Pfam" id="PF00690"/>
    </source>
</evidence>
<keyword evidence="25" id="KW-1185">Reference proteome</keyword>
<evidence type="ECO:0000256" key="4">
    <source>
        <dbReference type="ARBA" id="ARBA00022475"/>
    </source>
</evidence>
<feature type="region of interest" description="Disordered" evidence="19">
    <location>
        <begin position="334"/>
        <end position="374"/>
    </location>
</feature>
<feature type="domain" description="Plasma membrane calcium transporting P-type ATPase C-terminal" evidence="23">
    <location>
        <begin position="1151"/>
        <end position="1177"/>
    </location>
</feature>
<evidence type="ECO:0000256" key="12">
    <source>
        <dbReference type="ARBA" id="ARBA00022842"/>
    </source>
</evidence>
<gene>
    <name evidence="24" type="ORF">GBAR_LOCUS7748</name>
</gene>
<keyword evidence="16 18" id="KW-0406">Ion transport</keyword>
<dbReference type="FunFam" id="2.70.150.10:FF:000001">
    <property type="entry name" value="Calcium-transporting ATPase"/>
    <property type="match status" value="1"/>
</dbReference>
<dbReference type="EMBL" id="CASHTH010001150">
    <property type="protein sequence ID" value="CAI8012052.1"/>
    <property type="molecule type" value="Genomic_DNA"/>
</dbReference>
<evidence type="ECO:0000259" key="20">
    <source>
        <dbReference type="Pfam" id="PF00122"/>
    </source>
</evidence>
<dbReference type="GO" id="GO:0005524">
    <property type="term" value="F:ATP binding"/>
    <property type="evidence" value="ECO:0007669"/>
    <property type="project" value="UniProtKB-KW"/>
</dbReference>
<dbReference type="PROSITE" id="PS00154">
    <property type="entry name" value="ATPASE_E1_E2"/>
    <property type="match status" value="1"/>
</dbReference>
<sequence>MAGSKKTAAGAPGSSGGGATVEPLRKFGVTSEQLVELMSLRTKEERSQALAEYEGVEGLMGHLEVNRKTGLPADSHELVRRRAAFGTNVIPSTPPKAFIALCIDAIQDKTLIILMCAAVLSIILGVTVEDNKSIAWIDGAAILSAVVIVVLVTAANDWTKERQFRGLQRKLESDSKFSVVRGGDTIEVTHADLVVGDIAEFKYGNTFPVDGILVQGNDVKVSEAALTGEAELVRKNETSSPMLFSGTQVMEGRGTMLVTAVGPNSQQGRIFALMRGIEEESGFITEALKKLRGKMSKSAEEPTDPETGAGRPGVEGQVKADEAEEEAAVQAEVFEYQPSDPPGKETGIIGRVKQYREKRRQQKEEAEEDKEGVSSESVLQKKLNKLAVQIGYGGTVAAIVCILVLTVRFSIEEYGVNGRGWNSSTDFSQILHFVIIGITVLVVAIPEGLPLAVTIALAFSVKKMLKDNNLVRHLHACETMGNATSICSDKTGTLTTNRMTVVESYFAGIHYDVTPKAEDLPGNLLEMLKDCIAINSNYTSLLLEPGKESSGATETDLSLKERVLRLLPWRKAGSNQLLGQGLKLQVGNVTECALLGLLEELNVDYASIREAHPTGSFSKVFTFNSARKSMSTIIPLPSGGYLLLCKGASEIVLGKCSSVVGENGRILPLNAGERKNIINTVVQPMANNALRTLCMAYKEIPAQSAEEGAEISSQSPDFDNEGVMVCGLTCIGIVGIQDPVRHEVPRCIQQCQEAGIIVRMVTGDNIDTARAIALKCGIISEDHGKDKDRVMDGKEFNRRIREREEVSQQLFDRMWPRLRVLARSSPEDKHTLVDHIIRSKLSKNREVVAVTGDGTNDGPALKRADVGFAMGIAGTDVAKEACDIILTDDNFASIVKAVKWGRNVYDSISKFLQFQLTVNVVAVSITIISAFTITDSPLRAIQMLWVNLIMDTLASLALATENPTDDLLKRRPYGRTKALISRHMWLFIIGHSIYQLTTLLVLVFAGAQLFDIQTGIGRELRATPTQHFTVVFNAFVFMQLFNEINARKIHGERNVFDKIWTNWIFLSVMIVQTSVQIIIVQFGSVIFGTAELGWDLWMWCVFLGSLELVVNQLLLLIPVNKLPLKKLKLWKSKEEVDTYEQPYDPDENTRAQVLWMKSLRRIQTQIRVVNAFRSTLESGHLLHVSMLPTLQETPRPGRYQSNQTIEGRVTSV</sequence>
<reference evidence="24" key="1">
    <citation type="submission" date="2023-03" db="EMBL/GenBank/DDBJ databases">
        <authorList>
            <person name="Steffen K."/>
            <person name="Cardenas P."/>
        </authorList>
    </citation>
    <scope>NUCLEOTIDE SEQUENCE</scope>
</reference>
<dbReference type="PRINTS" id="PR00119">
    <property type="entry name" value="CATATPASE"/>
</dbReference>
<dbReference type="SUPFAM" id="SSF81653">
    <property type="entry name" value="Calcium ATPase, transduction domain A"/>
    <property type="match status" value="1"/>
</dbReference>
<evidence type="ECO:0000313" key="25">
    <source>
        <dbReference type="Proteomes" id="UP001174909"/>
    </source>
</evidence>
<keyword evidence="9 18" id="KW-0547">Nucleotide-binding</keyword>
<keyword evidence="3 18" id="KW-0813">Transport</keyword>
<evidence type="ECO:0000256" key="13">
    <source>
        <dbReference type="ARBA" id="ARBA00022860"/>
    </source>
</evidence>
<name>A0AA35RJ79_GEOBA</name>
<keyword evidence="8" id="KW-0479">Metal-binding</keyword>